<evidence type="ECO:0000313" key="7">
    <source>
        <dbReference type="EMBL" id="CAB3252932.1"/>
    </source>
</evidence>
<feature type="region of interest" description="Disordered" evidence="5">
    <location>
        <begin position="123"/>
        <end position="161"/>
    </location>
</feature>
<evidence type="ECO:0000256" key="4">
    <source>
        <dbReference type="ARBA" id="ARBA00029452"/>
    </source>
</evidence>
<keyword evidence="3" id="KW-0206">Cytoskeleton</keyword>
<name>A0A8S1B3L4_ARCPL</name>
<dbReference type="AlphaFoldDB" id="A0A8S1B3L4"/>
<keyword evidence="8" id="KW-1185">Reference proteome</keyword>
<gene>
    <name evidence="7" type="ORF">APLA_LOCUS13796</name>
</gene>
<evidence type="ECO:0000256" key="2">
    <source>
        <dbReference type="ARBA" id="ARBA00022490"/>
    </source>
</evidence>
<comment type="subcellular location">
    <subcellularLocation>
        <location evidence="1">Cytoplasm</location>
        <location evidence="1">Cytoskeleton</location>
        <location evidence="1">Microtubule organizing center</location>
        <location evidence="1">Centrosome</location>
        <location evidence="1">Centriole</location>
    </subcellularLocation>
</comment>
<organism evidence="7 8">
    <name type="scientific">Arctia plantaginis</name>
    <name type="common">Wood tiger moth</name>
    <name type="synonym">Phalaena plantaginis</name>
    <dbReference type="NCBI Taxonomy" id="874455"/>
    <lineage>
        <taxon>Eukaryota</taxon>
        <taxon>Metazoa</taxon>
        <taxon>Ecdysozoa</taxon>
        <taxon>Arthropoda</taxon>
        <taxon>Hexapoda</taxon>
        <taxon>Insecta</taxon>
        <taxon>Pterygota</taxon>
        <taxon>Neoptera</taxon>
        <taxon>Endopterygota</taxon>
        <taxon>Lepidoptera</taxon>
        <taxon>Glossata</taxon>
        <taxon>Ditrysia</taxon>
        <taxon>Noctuoidea</taxon>
        <taxon>Erebidae</taxon>
        <taxon>Arctiinae</taxon>
        <taxon>Arctia</taxon>
    </lineage>
</organism>
<feature type="domain" description="Protein phosphatase 1 regulatory subunit 35 C-terminal" evidence="6">
    <location>
        <begin position="77"/>
        <end position="154"/>
    </location>
</feature>
<reference evidence="7 8" key="1">
    <citation type="submission" date="2020-04" db="EMBL/GenBank/DDBJ databases">
        <authorList>
            <person name="Wallbank WR R."/>
            <person name="Pardo Diaz C."/>
            <person name="Kozak K."/>
            <person name="Martin S."/>
            <person name="Jiggins C."/>
            <person name="Moest M."/>
            <person name="Warren A I."/>
            <person name="Byers J.R.P. K."/>
            <person name="Montejo-Kovacevich G."/>
            <person name="Yen C E."/>
        </authorList>
    </citation>
    <scope>NUCLEOTIDE SEQUENCE [LARGE SCALE GENOMIC DNA]</scope>
</reference>
<dbReference type="GO" id="GO:0005814">
    <property type="term" value="C:centriole"/>
    <property type="evidence" value="ECO:0007669"/>
    <property type="project" value="UniProtKB-SubCell"/>
</dbReference>
<dbReference type="InterPro" id="IPR029135">
    <property type="entry name" value="PPP1R35_C"/>
</dbReference>
<feature type="compositionally biased region" description="Acidic residues" evidence="5">
    <location>
        <begin position="143"/>
        <end position="154"/>
    </location>
</feature>
<protein>
    <recommendedName>
        <fullName evidence="6">Protein phosphatase 1 regulatory subunit 35 C-terminal domain-containing protein</fullName>
    </recommendedName>
</protein>
<evidence type="ECO:0000256" key="1">
    <source>
        <dbReference type="ARBA" id="ARBA00004114"/>
    </source>
</evidence>
<accession>A0A8S1B3L4</accession>
<evidence type="ECO:0000313" key="8">
    <source>
        <dbReference type="Proteomes" id="UP000494106"/>
    </source>
</evidence>
<proteinExistence type="inferred from homology"/>
<evidence type="ECO:0000256" key="5">
    <source>
        <dbReference type="SAM" id="MobiDB-lite"/>
    </source>
</evidence>
<dbReference type="Pfam" id="PF15503">
    <property type="entry name" value="PPP1R35_C"/>
    <property type="match status" value="1"/>
</dbReference>
<sequence>MNKNKSSSDSKVKKTLLRNYELKVKPSMRKQVVHDIACSSNSTVKSNLSEKENLSQPSLCSSGALANYLEDVRKSVPPQHFSEDLNVDQGQVSAKVTKKLNFHFNDKMYKNLIELNASVEEFKSKKDRRPSSSTTSNKKDVEPNIEDFYEDEKEIDSPPSIPVLKPKFKPIKRTEDGRLHKLVAAFENL</sequence>
<evidence type="ECO:0000256" key="3">
    <source>
        <dbReference type="ARBA" id="ARBA00023212"/>
    </source>
</evidence>
<dbReference type="Proteomes" id="UP000494106">
    <property type="component" value="Unassembled WGS sequence"/>
</dbReference>
<keyword evidence="2" id="KW-0963">Cytoplasm</keyword>
<evidence type="ECO:0000259" key="6">
    <source>
        <dbReference type="Pfam" id="PF15503"/>
    </source>
</evidence>
<comment type="caution">
    <text evidence="7">The sequence shown here is derived from an EMBL/GenBank/DDBJ whole genome shotgun (WGS) entry which is preliminary data.</text>
</comment>
<comment type="similarity">
    <text evidence="4">Belongs to the PPP1R35 family.</text>
</comment>
<dbReference type="EMBL" id="CADEBC010000561">
    <property type="protein sequence ID" value="CAB3252932.1"/>
    <property type="molecule type" value="Genomic_DNA"/>
</dbReference>
<dbReference type="OrthoDB" id="8191506at2759"/>